<evidence type="ECO:0000313" key="7">
    <source>
        <dbReference type="Proteomes" id="UP000185511"/>
    </source>
</evidence>
<dbReference type="InterPro" id="IPR038261">
    <property type="entry name" value="GPP34-like_sf"/>
</dbReference>
<protein>
    <submittedName>
        <fullName evidence="6">Golgi phosphoprotein 3 (GPP34)</fullName>
    </submittedName>
</protein>
<keyword evidence="4" id="KW-0472">Membrane</keyword>
<dbReference type="KEGG" id="acad:UA74_23160"/>
<evidence type="ECO:0000256" key="3">
    <source>
        <dbReference type="ARBA" id="ARBA00023121"/>
    </source>
</evidence>
<dbReference type="GO" id="GO:0005737">
    <property type="term" value="C:cytoplasm"/>
    <property type="evidence" value="ECO:0007669"/>
    <property type="project" value="UniProtKB-ARBA"/>
</dbReference>
<dbReference type="EMBL" id="CP016076">
    <property type="protein sequence ID" value="APU16650.1"/>
    <property type="molecule type" value="Genomic_DNA"/>
</dbReference>
<feature type="region of interest" description="Disordered" evidence="5">
    <location>
        <begin position="206"/>
        <end position="243"/>
    </location>
</feature>
<organism evidence="6 7">
    <name type="scientific">Actinoalloteichus fjordicus</name>
    <dbReference type="NCBI Taxonomy" id="1612552"/>
    <lineage>
        <taxon>Bacteria</taxon>
        <taxon>Bacillati</taxon>
        <taxon>Actinomycetota</taxon>
        <taxon>Actinomycetes</taxon>
        <taxon>Pseudonocardiales</taxon>
        <taxon>Pseudonocardiaceae</taxon>
        <taxon>Actinoalloteichus</taxon>
    </lineage>
</organism>
<accession>A0AAC9LGW7</accession>
<name>A0AAC9LGW7_9PSEU</name>
<comment type="subcellular location">
    <subcellularLocation>
        <location evidence="1">Golgi apparatus membrane</location>
        <topology evidence="1">Peripheral membrane protein</topology>
        <orientation evidence="1">Cytoplasmic side</orientation>
    </subcellularLocation>
</comment>
<evidence type="ECO:0000256" key="1">
    <source>
        <dbReference type="ARBA" id="ARBA00004255"/>
    </source>
</evidence>
<dbReference type="GO" id="GO:0070273">
    <property type="term" value="F:phosphatidylinositol-4-phosphate binding"/>
    <property type="evidence" value="ECO:0007669"/>
    <property type="project" value="InterPro"/>
</dbReference>
<proteinExistence type="predicted"/>
<dbReference type="Gene3D" id="1.10.3630.10">
    <property type="entry name" value="yeast vps74-n-term truncation variant domain like"/>
    <property type="match status" value="1"/>
</dbReference>
<reference evidence="7" key="1">
    <citation type="submission" date="2016-06" db="EMBL/GenBank/DDBJ databases">
        <title>Complete genome sequence of Actinoalloteichus fjordicus DSM 46855 (=ADI127-17), type strain of the new species Actinoalloteichus fjordicus.</title>
        <authorList>
            <person name="Ruckert C."/>
            <person name="Nouioui I."/>
            <person name="Willmese J."/>
            <person name="van Wezel G."/>
            <person name="Klenk H.-P."/>
            <person name="Kalinowski J."/>
            <person name="Zotchev S.B."/>
        </authorList>
    </citation>
    <scope>NUCLEOTIDE SEQUENCE [LARGE SCALE GENOMIC DNA]</scope>
    <source>
        <strain evidence="7">ADI127-7</strain>
    </source>
</reference>
<dbReference type="Proteomes" id="UP000185511">
    <property type="component" value="Chromosome"/>
</dbReference>
<gene>
    <name evidence="6" type="ORF">UA74_23160</name>
</gene>
<dbReference type="InterPro" id="IPR008628">
    <property type="entry name" value="GPP34-like"/>
</dbReference>
<dbReference type="RefSeq" id="WP_075742156.1">
    <property type="nucleotide sequence ID" value="NZ_CP016076.1"/>
</dbReference>
<feature type="compositionally biased region" description="Gly residues" evidence="5">
    <location>
        <begin position="209"/>
        <end position="243"/>
    </location>
</feature>
<sequence length="243" mass="25712">MDLPHTLAARLYLLACDVDRERLMHRSRLGLVLRAAALDDLLRRGLLTTDSRGRPAVAGTGRTGDPLFDEVLGAVAAGKPRPWRAWVTERAKAAVGQTGRSLADDGMVRQSSRRALLLFPVRRVRVSHPEVVGELRRRVRRILHGSVRVQQLDRRDAAMVSLAAEGRLAGVFHPESLGSHDVLLRKLRARVGPVAWALRGAVEARRRSSGGGDGGVGGDSGHGGDGGWGDSGGGDGGGGGGGE</sequence>
<dbReference type="GO" id="GO:0012505">
    <property type="term" value="C:endomembrane system"/>
    <property type="evidence" value="ECO:0007669"/>
    <property type="project" value="UniProtKB-ARBA"/>
</dbReference>
<evidence type="ECO:0000313" key="6">
    <source>
        <dbReference type="EMBL" id="APU16650.1"/>
    </source>
</evidence>
<evidence type="ECO:0000256" key="5">
    <source>
        <dbReference type="SAM" id="MobiDB-lite"/>
    </source>
</evidence>
<keyword evidence="3" id="KW-0446">Lipid-binding</keyword>
<evidence type="ECO:0000256" key="4">
    <source>
        <dbReference type="ARBA" id="ARBA00023136"/>
    </source>
</evidence>
<evidence type="ECO:0000256" key="2">
    <source>
        <dbReference type="ARBA" id="ARBA00023034"/>
    </source>
</evidence>
<keyword evidence="2" id="KW-0333">Golgi apparatus</keyword>
<dbReference type="Pfam" id="PF05719">
    <property type="entry name" value="GPP34"/>
    <property type="match status" value="1"/>
</dbReference>
<dbReference type="AlphaFoldDB" id="A0AAC9LGW7"/>
<keyword evidence="7" id="KW-1185">Reference proteome</keyword>